<sequence length="22" mass="2360">MIELIYALYSSGAVNNGNDDSL</sequence>
<name>A0A554VIB6_9FLAO</name>
<organism evidence="1 2">
    <name type="scientific">Aquimarina algiphila</name>
    <dbReference type="NCBI Taxonomy" id="2047982"/>
    <lineage>
        <taxon>Bacteria</taxon>
        <taxon>Pseudomonadati</taxon>
        <taxon>Bacteroidota</taxon>
        <taxon>Flavobacteriia</taxon>
        <taxon>Flavobacteriales</taxon>
        <taxon>Flavobacteriaceae</taxon>
        <taxon>Aquimarina</taxon>
    </lineage>
</organism>
<dbReference type="Proteomes" id="UP000318833">
    <property type="component" value="Unassembled WGS sequence"/>
</dbReference>
<comment type="caution">
    <text evidence="1">The sequence shown here is derived from an EMBL/GenBank/DDBJ whole genome shotgun (WGS) entry which is preliminary data.</text>
</comment>
<protein>
    <submittedName>
        <fullName evidence="1">Uncharacterized protein</fullName>
    </submittedName>
</protein>
<dbReference type="AlphaFoldDB" id="A0A554VIB6"/>
<reference evidence="1 2" key="1">
    <citation type="submission" date="2019-07" db="EMBL/GenBank/DDBJ databases">
        <title>The draft genome sequence of Aquimarina algiphila M91.</title>
        <authorList>
            <person name="Meng X."/>
        </authorList>
    </citation>
    <scope>NUCLEOTIDE SEQUENCE [LARGE SCALE GENOMIC DNA]</scope>
    <source>
        <strain evidence="1 2">M91</strain>
    </source>
</reference>
<keyword evidence="2" id="KW-1185">Reference proteome</keyword>
<dbReference type="EMBL" id="VLNR01000034">
    <property type="protein sequence ID" value="TSE07348.1"/>
    <property type="molecule type" value="Genomic_DNA"/>
</dbReference>
<accession>A0A554VIB6</accession>
<evidence type="ECO:0000313" key="2">
    <source>
        <dbReference type="Proteomes" id="UP000318833"/>
    </source>
</evidence>
<evidence type="ECO:0000313" key="1">
    <source>
        <dbReference type="EMBL" id="TSE07348.1"/>
    </source>
</evidence>
<proteinExistence type="predicted"/>
<gene>
    <name evidence="1" type="ORF">FOF46_16280</name>
</gene>